<proteinExistence type="predicted"/>
<reference evidence="2 3" key="1">
    <citation type="journal article" date="2018" name="Emerg. Microbes Infect.">
        <title>Genomic analysis of oral Campylobacter concisus strains identified a potential bacterial molecular marker associated with active Crohn's disease.</title>
        <authorList>
            <person name="Liu F."/>
            <person name="Ma R."/>
            <person name="Tay C.Y.A."/>
            <person name="Octavia S."/>
            <person name="Lan R."/>
            <person name="Chung H.K.L."/>
            <person name="Riordan S.M."/>
            <person name="Grimm M.C."/>
            <person name="Leong R.W."/>
            <person name="Tanaka M.M."/>
            <person name="Connor S."/>
            <person name="Zhang L."/>
        </authorList>
    </citation>
    <scope>NUCLEOTIDE SEQUENCE [LARGE SCALE GENOMIC DNA]</scope>
    <source>
        <strain evidence="2 3">P1CDO2</strain>
    </source>
</reference>
<dbReference type="AlphaFoldDB" id="A0A7S9RF85"/>
<feature type="coiled-coil region" evidence="1">
    <location>
        <begin position="22"/>
        <end position="49"/>
    </location>
</feature>
<organism evidence="2 3">
    <name type="scientific">Campylobacter concisus</name>
    <dbReference type="NCBI Taxonomy" id="199"/>
    <lineage>
        <taxon>Bacteria</taxon>
        <taxon>Pseudomonadati</taxon>
        <taxon>Campylobacterota</taxon>
        <taxon>Epsilonproteobacteria</taxon>
        <taxon>Campylobacterales</taxon>
        <taxon>Campylobacteraceae</taxon>
        <taxon>Campylobacter</taxon>
    </lineage>
</organism>
<evidence type="ECO:0000256" key="1">
    <source>
        <dbReference type="SAM" id="Coils"/>
    </source>
</evidence>
<dbReference type="Proteomes" id="UP000594508">
    <property type="component" value="Chromosome"/>
</dbReference>
<gene>
    <name evidence="2" type="ORF">CVT00_03680</name>
</gene>
<dbReference type="EMBL" id="CP060707">
    <property type="protein sequence ID" value="QPH90644.1"/>
    <property type="molecule type" value="Genomic_DNA"/>
</dbReference>
<accession>A0A7S9RF85</accession>
<sequence length="268" mass="31309">MKRIFLIITFVLLSTLFASDKVIELDTKAKELQEKITNLTELKQLSSEKQKEFLDIFLATERIKYAGTYIETDGKNQKTLDRLYLQKWNDRVSYLLKLAVSGNDYLKTLQGYKNLRVCKDASCGHTNELFIIQNKLGYIENNSPKDTKKAKEIALFGNESYKQYIIAKDDFWKSLHTVLTKSEKMDKHPIVSILEKIRQYDYEFAGLDNFFVQQNLKSLYSAKYYMNLLVNPKAFGESYQEIELCEIKPEFLSDELHAKCIKNNNKVK</sequence>
<evidence type="ECO:0000313" key="2">
    <source>
        <dbReference type="EMBL" id="QPH90644.1"/>
    </source>
</evidence>
<evidence type="ECO:0000313" key="3">
    <source>
        <dbReference type="Proteomes" id="UP000594508"/>
    </source>
</evidence>
<name>A0A7S9RF85_9BACT</name>
<keyword evidence="1" id="KW-0175">Coiled coil</keyword>
<protein>
    <submittedName>
        <fullName evidence="2">Uncharacterized protein</fullName>
    </submittedName>
</protein>
<dbReference type="RefSeq" id="WP_103558159.1">
    <property type="nucleotide sequence ID" value="NZ_CP060707.1"/>
</dbReference>